<feature type="transmembrane region" description="Helical" evidence="7">
    <location>
        <begin position="20"/>
        <end position="37"/>
    </location>
</feature>
<dbReference type="Gene3D" id="3.30.240.20">
    <property type="entry name" value="bsu07140 like domains"/>
    <property type="match status" value="1"/>
</dbReference>
<evidence type="ECO:0000256" key="4">
    <source>
        <dbReference type="ARBA" id="ARBA00022692"/>
    </source>
</evidence>
<reference evidence="10" key="1">
    <citation type="journal article" date="2019" name="Int. J. Syst. Evol. Microbiol.">
        <title>The Global Catalogue of Microorganisms (GCM) 10K type strain sequencing project: providing services to taxonomists for standard genome sequencing and annotation.</title>
        <authorList>
            <consortium name="The Broad Institute Genomics Platform"/>
            <consortium name="The Broad Institute Genome Sequencing Center for Infectious Disease"/>
            <person name="Wu L."/>
            <person name="Ma J."/>
        </authorList>
    </citation>
    <scope>NUCLEOTIDE SEQUENCE [LARGE SCALE GENOMIC DNA]</scope>
    <source>
        <strain evidence="10">JCM 17085</strain>
    </source>
</reference>
<dbReference type="PANTHER" id="PTHR34582">
    <property type="entry name" value="UPF0702 TRANSMEMBRANE PROTEIN YCAP"/>
    <property type="match status" value="1"/>
</dbReference>
<feature type="domain" description="YetF C-terminal" evidence="8">
    <location>
        <begin position="96"/>
        <end position="163"/>
    </location>
</feature>
<evidence type="ECO:0000313" key="9">
    <source>
        <dbReference type="EMBL" id="GAA4104144.1"/>
    </source>
</evidence>
<proteinExistence type="inferred from homology"/>
<gene>
    <name evidence="9" type="ORF">GCM10022392_32040</name>
</gene>
<evidence type="ECO:0000313" key="10">
    <source>
        <dbReference type="Proteomes" id="UP001500841"/>
    </source>
</evidence>
<keyword evidence="3" id="KW-1003">Cell membrane</keyword>
<keyword evidence="5 7" id="KW-1133">Transmembrane helix</keyword>
<evidence type="ECO:0000256" key="2">
    <source>
        <dbReference type="ARBA" id="ARBA00006448"/>
    </source>
</evidence>
<evidence type="ECO:0000256" key="1">
    <source>
        <dbReference type="ARBA" id="ARBA00004651"/>
    </source>
</evidence>
<dbReference type="EMBL" id="BAABCV010000014">
    <property type="protein sequence ID" value="GAA4104144.1"/>
    <property type="molecule type" value="Genomic_DNA"/>
</dbReference>
<dbReference type="InterPro" id="IPR023090">
    <property type="entry name" value="UPF0702_alpha/beta_dom_sf"/>
</dbReference>
<organism evidence="9 10">
    <name type="scientific">Mucilaginibacter panaciglaebae</name>
    <dbReference type="NCBI Taxonomy" id="502331"/>
    <lineage>
        <taxon>Bacteria</taxon>
        <taxon>Pseudomonadati</taxon>
        <taxon>Bacteroidota</taxon>
        <taxon>Sphingobacteriia</taxon>
        <taxon>Sphingobacteriales</taxon>
        <taxon>Sphingobacteriaceae</taxon>
        <taxon>Mucilaginibacter</taxon>
    </lineage>
</organism>
<keyword evidence="10" id="KW-1185">Reference proteome</keyword>
<comment type="similarity">
    <text evidence="2">Belongs to the UPF0702 family.</text>
</comment>
<keyword evidence="6 7" id="KW-0472">Membrane</keyword>
<comment type="caution">
    <text evidence="9">The sequence shown here is derived from an EMBL/GenBank/DDBJ whole genome shotgun (WGS) entry which is preliminary data.</text>
</comment>
<dbReference type="PANTHER" id="PTHR34582:SF6">
    <property type="entry name" value="UPF0702 TRANSMEMBRANE PROTEIN YCAP"/>
    <property type="match status" value="1"/>
</dbReference>
<protein>
    <submittedName>
        <fullName evidence="9">DUF421 domain-containing protein</fullName>
    </submittedName>
</protein>
<dbReference type="Proteomes" id="UP001500841">
    <property type="component" value="Unassembled WGS sequence"/>
</dbReference>
<comment type="subcellular location">
    <subcellularLocation>
        <location evidence="1">Cell membrane</location>
        <topology evidence="1">Multi-pass membrane protein</topology>
    </subcellularLocation>
</comment>
<dbReference type="InterPro" id="IPR007353">
    <property type="entry name" value="DUF421"/>
</dbReference>
<evidence type="ECO:0000259" key="8">
    <source>
        <dbReference type="Pfam" id="PF04239"/>
    </source>
</evidence>
<sequence>MTFPADEIFGSGTNLSVLQMSSRGVVIFLLALIMIRVSGRRSFGLRTPVDNIISILLGAVLSRAVVGASPFLPVMVTCFIVVGIHRALAWFIARYPSFSSFIEGNKILIYQDGTFLEDNMKRVQICREDVMQGIRRQTTTEDLDQIDHIYIERNGEISAIKKK</sequence>
<keyword evidence="4 7" id="KW-0812">Transmembrane</keyword>
<evidence type="ECO:0000256" key="6">
    <source>
        <dbReference type="ARBA" id="ARBA00023136"/>
    </source>
</evidence>
<dbReference type="RefSeq" id="WP_345106866.1">
    <property type="nucleotide sequence ID" value="NZ_BAABCV010000014.1"/>
</dbReference>
<dbReference type="Pfam" id="PF04239">
    <property type="entry name" value="DUF421"/>
    <property type="match status" value="1"/>
</dbReference>
<feature type="transmembrane region" description="Helical" evidence="7">
    <location>
        <begin position="72"/>
        <end position="93"/>
    </location>
</feature>
<accession>A0ABP7X4H6</accession>
<evidence type="ECO:0000256" key="3">
    <source>
        <dbReference type="ARBA" id="ARBA00022475"/>
    </source>
</evidence>
<name>A0ABP7X4H6_9SPHI</name>
<evidence type="ECO:0000256" key="7">
    <source>
        <dbReference type="SAM" id="Phobius"/>
    </source>
</evidence>
<feature type="transmembrane region" description="Helical" evidence="7">
    <location>
        <begin position="49"/>
        <end position="66"/>
    </location>
</feature>
<evidence type="ECO:0000256" key="5">
    <source>
        <dbReference type="ARBA" id="ARBA00022989"/>
    </source>
</evidence>